<reference evidence="2" key="1">
    <citation type="submission" date="2016-07" db="EMBL/GenBank/DDBJ databases">
        <authorList>
            <person name="Florea S."/>
            <person name="Webb J.S."/>
            <person name="Jaromczyk J."/>
            <person name="Schardl C.L."/>
        </authorList>
    </citation>
    <scope>NUCLEOTIDE SEQUENCE [LARGE SCALE GENOMIC DNA]</scope>
    <source>
        <strain evidence="2">IPBSL-7</strain>
    </source>
</reference>
<evidence type="ECO:0000313" key="2">
    <source>
        <dbReference type="Proteomes" id="UP000093501"/>
    </source>
</evidence>
<dbReference type="EMBL" id="MBQD01000011">
    <property type="protein sequence ID" value="OCL36500.1"/>
    <property type="molecule type" value="Genomic_DNA"/>
</dbReference>
<organism evidence="1 2">
    <name type="scientific">Tessaracoccus lapidicaptus</name>
    <dbReference type="NCBI Taxonomy" id="1427523"/>
    <lineage>
        <taxon>Bacteria</taxon>
        <taxon>Bacillati</taxon>
        <taxon>Actinomycetota</taxon>
        <taxon>Actinomycetes</taxon>
        <taxon>Propionibacteriales</taxon>
        <taxon>Propionibacteriaceae</taxon>
        <taxon>Tessaracoccus</taxon>
    </lineage>
</organism>
<dbReference type="AlphaFoldDB" id="A0A1C0AQF0"/>
<dbReference type="InterPro" id="IPR007436">
    <property type="entry name" value="DUF485"/>
</dbReference>
<proteinExistence type="predicted"/>
<keyword evidence="2" id="KW-1185">Reference proteome</keyword>
<protein>
    <submittedName>
        <fullName evidence="1">Uncharacterized protein</fullName>
    </submittedName>
</protein>
<name>A0A1C0AQF0_9ACTN</name>
<evidence type="ECO:0000313" key="1">
    <source>
        <dbReference type="EMBL" id="OCL36500.1"/>
    </source>
</evidence>
<dbReference type="PANTHER" id="PTHR38441:SF1">
    <property type="entry name" value="MEMBRANE PROTEIN"/>
    <property type="match status" value="1"/>
</dbReference>
<accession>A0A1C0AQF0</accession>
<sequence length="116" mass="13168">MTTHDPIDRPAVIPAEDFHRVQRSPEFATLKKTFRSFAFPMTAVFLAWYLAYVLGSIFAKDLMMTSVAGNLTVGILFGLAQFVSTFLITWLYIRHMNKKVDPIAAGLREDLEGTRR</sequence>
<dbReference type="RefSeq" id="WP_068750802.1">
    <property type="nucleotide sequence ID" value="NZ_LR214441.1"/>
</dbReference>
<dbReference type="Pfam" id="PF04341">
    <property type="entry name" value="DUF485"/>
    <property type="match status" value="1"/>
</dbReference>
<gene>
    <name evidence="1" type="ORF">BCR15_01115</name>
</gene>
<comment type="caution">
    <text evidence="1">The sequence shown here is derived from an EMBL/GenBank/DDBJ whole genome shotgun (WGS) entry which is preliminary data.</text>
</comment>
<dbReference type="PANTHER" id="PTHR38441">
    <property type="entry name" value="INTEGRAL MEMBRANE PROTEIN-RELATED"/>
    <property type="match status" value="1"/>
</dbReference>
<dbReference type="Proteomes" id="UP000093501">
    <property type="component" value="Unassembled WGS sequence"/>
</dbReference>